<evidence type="ECO:0000259" key="5">
    <source>
        <dbReference type="Pfam" id="PF00125"/>
    </source>
</evidence>
<dbReference type="InterPro" id="IPR009072">
    <property type="entry name" value="Histone-fold"/>
</dbReference>
<comment type="caution">
    <text evidence="6">The sequence shown here is derived from an EMBL/GenBank/DDBJ whole genome shotgun (WGS) entry which is preliminary data.</text>
</comment>
<comment type="similarity">
    <text evidence="2">Belongs to the histone H2B family.</text>
</comment>
<dbReference type="EMBL" id="SWLB01000008">
    <property type="protein sequence ID" value="KAF3335708.1"/>
    <property type="molecule type" value="Genomic_DNA"/>
</dbReference>
<evidence type="ECO:0000256" key="2">
    <source>
        <dbReference type="ARBA" id="ARBA00006846"/>
    </source>
</evidence>
<dbReference type="Proteomes" id="UP000623129">
    <property type="component" value="Unassembled WGS sequence"/>
</dbReference>
<dbReference type="PRINTS" id="PR00621">
    <property type="entry name" value="HISTONEH2B"/>
</dbReference>
<feature type="compositionally biased region" description="Basic and acidic residues" evidence="4">
    <location>
        <begin position="73"/>
        <end position="101"/>
    </location>
</feature>
<accession>A0A833RIE7</accession>
<feature type="domain" description="Core Histone H2A/H2B/H3" evidence="5">
    <location>
        <begin position="254"/>
        <end position="320"/>
    </location>
</feature>
<dbReference type="AlphaFoldDB" id="A0A833RIE7"/>
<feature type="region of interest" description="Disordered" evidence="4">
    <location>
        <begin position="65"/>
        <end position="250"/>
    </location>
</feature>
<gene>
    <name evidence="6" type="ORF">FCM35_KLT20215</name>
</gene>
<dbReference type="SUPFAM" id="SSF47113">
    <property type="entry name" value="Histone-fold"/>
    <property type="match status" value="1"/>
</dbReference>
<feature type="compositionally biased region" description="Basic residues" evidence="4">
    <location>
        <begin position="232"/>
        <end position="241"/>
    </location>
</feature>
<keyword evidence="7" id="KW-1185">Reference proteome</keyword>
<comment type="function">
    <text evidence="1">Core component of nucleosome. Nucleosomes wrap and compact DNA into chromatin, limiting DNA accessibility to the cellular machineries which require DNA as a template. Histones thereby play a central role in transcription regulation, DNA repair, DNA replication and chromosomal stability. DNA accessibility is regulated via a complex set of post-translational modifications of histones, also called histone code, and nucleosome remodeling.</text>
</comment>
<evidence type="ECO:0000256" key="1">
    <source>
        <dbReference type="ARBA" id="ARBA00002001"/>
    </source>
</evidence>
<evidence type="ECO:0000313" key="6">
    <source>
        <dbReference type="EMBL" id="KAF3335708.1"/>
    </source>
</evidence>
<sequence length="344" mass="37989">MAPKRQKKSIVKTTKVVEETVKVAVDEDEGNSETVALENPPTRVVEVSVAEKKSGVESVTVVISPTTKKKRGERKEKVKNKGKEEPVRIDVEQGKGGDKGELSSNVVGEQSKERETGKGKTMNVSEKEIEKPEERDWGEVEGEDGGERNNIQRQNGASPEEITDMQTQTPELGEGEGEVEASTEKSKDDPLAEKRNTTDEAEIEKMETEKTGEPETPKKVEVKPKNKGTPEKKRRKGRKRNSIPSRGDIGMGGVGGYKTYVYRVLKQVHPTLGMSSRAMDVLDMMMADMFERLADEASRLSKYTNKQTITSREVQHAVRLVLPGGLCKHAISEGTKAMSKYMGG</sequence>
<feature type="compositionally biased region" description="Basic and acidic residues" evidence="4">
    <location>
        <begin position="182"/>
        <end position="231"/>
    </location>
</feature>
<dbReference type="SMART" id="SM00427">
    <property type="entry name" value="H2B"/>
    <property type="match status" value="1"/>
</dbReference>
<evidence type="ECO:0000256" key="4">
    <source>
        <dbReference type="SAM" id="MobiDB-lite"/>
    </source>
</evidence>
<feature type="compositionally biased region" description="Basic and acidic residues" evidence="4">
    <location>
        <begin position="125"/>
        <end position="138"/>
    </location>
</feature>
<dbReference type="FunFam" id="1.10.20.10:FF:000043">
    <property type="entry name" value="Histone H2B"/>
    <property type="match status" value="1"/>
</dbReference>
<organism evidence="6 7">
    <name type="scientific">Carex littledalei</name>
    <dbReference type="NCBI Taxonomy" id="544730"/>
    <lineage>
        <taxon>Eukaryota</taxon>
        <taxon>Viridiplantae</taxon>
        <taxon>Streptophyta</taxon>
        <taxon>Embryophyta</taxon>
        <taxon>Tracheophyta</taxon>
        <taxon>Spermatophyta</taxon>
        <taxon>Magnoliopsida</taxon>
        <taxon>Liliopsida</taxon>
        <taxon>Poales</taxon>
        <taxon>Cyperaceae</taxon>
        <taxon>Cyperoideae</taxon>
        <taxon>Cariceae</taxon>
        <taxon>Carex</taxon>
        <taxon>Carex subgen. Euthyceras</taxon>
    </lineage>
</organism>
<name>A0A833RIE7_9POAL</name>
<dbReference type="InterPro" id="IPR007125">
    <property type="entry name" value="H2A/H2B/H3"/>
</dbReference>
<dbReference type="InterPro" id="IPR000558">
    <property type="entry name" value="Histone_H2B"/>
</dbReference>
<dbReference type="Pfam" id="PF00125">
    <property type="entry name" value="Histone"/>
    <property type="match status" value="1"/>
</dbReference>
<protein>
    <submittedName>
        <fullName evidence="6">Histone H2B.3</fullName>
    </submittedName>
</protein>
<proteinExistence type="inferred from homology"/>
<comment type="subunit">
    <text evidence="3">The nucleosome is a histone octamer containing two molecules each of H2A, H2B, H3 and H4 assembled in one H3-H4 heterotetramer and two H2A-H2B heterodimers. The octamer wraps approximately 147 bp of DNA.</text>
</comment>
<dbReference type="OrthoDB" id="1166527at2759"/>
<dbReference type="PANTHER" id="PTHR23428">
    <property type="entry name" value="HISTONE H2B"/>
    <property type="match status" value="1"/>
</dbReference>
<dbReference type="CDD" id="cd22910">
    <property type="entry name" value="HFD_H2B"/>
    <property type="match status" value="1"/>
</dbReference>
<reference evidence="6" key="1">
    <citation type="submission" date="2020-01" db="EMBL/GenBank/DDBJ databases">
        <title>Genome sequence of Kobresia littledalei, the first chromosome-level genome in the family Cyperaceae.</title>
        <authorList>
            <person name="Qu G."/>
        </authorList>
    </citation>
    <scope>NUCLEOTIDE SEQUENCE</scope>
    <source>
        <strain evidence="6">C.B.Clarke</strain>
        <tissue evidence="6">Leaf</tissue>
    </source>
</reference>
<evidence type="ECO:0000313" key="7">
    <source>
        <dbReference type="Proteomes" id="UP000623129"/>
    </source>
</evidence>
<dbReference type="GO" id="GO:0046982">
    <property type="term" value="F:protein heterodimerization activity"/>
    <property type="evidence" value="ECO:0007669"/>
    <property type="project" value="InterPro"/>
</dbReference>
<evidence type="ECO:0000256" key="3">
    <source>
        <dbReference type="ARBA" id="ARBA00011538"/>
    </source>
</evidence>
<dbReference type="Gene3D" id="1.10.20.10">
    <property type="entry name" value="Histone, subunit A"/>
    <property type="match status" value="1"/>
</dbReference>
<dbReference type="GO" id="GO:0000786">
    <property type="term" value="C:nucleosome"/>
    <property type="evidence" value="ECO:0007669"/>
    <property type="project" value="InterPro"/>
</dbReference>
<dbReference type="GO" id="GO:0030527">
    <property type="term" value="F:structural constituent of chromatin"/>
    <property type="evidence" value="ECO:0007669"/>
    <property type="project" value="InterPro"/>
</dbReference>
<dbReference type="GO" id="GO:0003677">
    <property type="term" value="F:DNA binding"/>
    <property type="evidence" value="ECO:0007669"/>
    <property type="project" value="InterPro"/>
</dbReference>
<dbReference type="GO" id="GO:0005634">
    <property type="term" value="C:nucleus"/>
    <property type="evidence" value="ECO:0007669"/>
    <property type="project" value="UniProtKB-ARBA"/>
</dbReference>